<evidence type="ECO:0000256" key="2">
    <source>
        <dbReference type="ARBA" id="ARBA00008064"/>
    </source>
</evidence>
<dbReference type="InterPro" id="IPR000015">
    <property type="entry name" value="Fimb_usher"/>
</dbReference>
<keyword evidence="3 9" id="KW-0813">Transport</keyword>
<comment type="subcellular location">
    <subcellularLocation>
        <location evidence="1 9">Cell outer membrane</location>
        <topology evidence="1 9">Multi-pass membrane protein</topology>
    </subcellularLocation>
</comment>
<evidence type="ECO:0000259" key="12">
    <source>
        <dbReference type="Pfam" id="PF13954"/>
    </source>
</evidence>
<dbReference type="Pfam" id="PF13953">
    <property type="entry name" value="PapC_C"/>
    <property type="match status" value="1"/>
</dbReference>
<keyword evidence="4" id="KW-1134">Transmembrane beta strand</keyword>
<evidence type="ECO:0000256" key="5">
    <source>
        <dbReference type="ARBA" id="ARBA00022692"/>
    </source>
</evidence>
<dbReference type="GO" id="GO:0009297">
    <property type="term" value="P:pilus assembly"/>
    <property type="evidence" value="ECO:0007669"/>
    <property type="project" value="InterPro"/>
</dbReference>
<keyword evidence="6" id="KW-0732">Signal</keyword>
<dbReference type="GO" id="GO:0009279">
    <property type="term" value="C:cell outer membrane"/>
    <property type="evidence" value="ECO:0007669"/>
    <property type="project" value="UniProtKB-SubCell"/>
</dbReference>
<comment type="similarity">
    <text evidence="2 9">Belongs to the fimbrial export usher family.</text>
</comment>
<dbReference type="InterPro" id="IPR042186">
    <property type="entry name" value="FimD_plug_dom"/>
</dbReference>
<evidence type="ECO:0000256" key="10">
    <source>
        <dbReference type="SAM" id="MobiDB-lite"/>
    </source>
</evidence>
<gene>
    <name evidence="13" type="ORF">HBO33_08150</name>
</gene>
<feature type="domain" description="PapC N-terminal" evidence="12">
    <location>
        <begin position="41"/>
        <end position="190"/>
    </location>
</feature>
<feature type="domain" description="PapC-like C-terminal" evidence="11">
    <location>
        <begin position="789"/>
        <end position="852"/>
    </location>
</feature>
<evidence type="ECO:0000256" key="4">
    <source>
        <dbReference type="ARBA" id="ARBA00022452"/>
    </source>
</evidence>
<evidence type="ECO:0000259" key="11">
    <source>
        <dbReference type="Pfam" id="PF13953"/>
    </source>
</evidence>
<evidence type="ECO:0000256" key="8">
    <source>
        <dbReference type="ARBA" id="ARBA00023237"/>
    </source>
</evidence>
<dbReference type="SUPFAM" id="SSF141729">
    <property type="entry name" value="FimD N-terminal domain-like"/>
    <property type="match status" value="1"/>
</dbReference>
<evidence type="ECO:0000256" key="7">
    <source>
        <dbReference type="ARBA" id="ARBA00023136"/>
    </source>
</evidence>
<dbReference type="Gene3D" id="2.60.40.2610">
    <property type="entry name" value="Outer membrane usher protein FimD, plug domain"/>
    <property type="match status" value="1"/>
</dbReference>
<keyword evidence="8 9" id="KW-0998">Cell outer membrane</keyword>
<dbReference type="Pfam" id="PF13954">
    <property type="entry name" value="PapC_N"/>
    <property type="match status" value="1"/>
</dbReference>
<dbReference type="Proteomes" id="UP000542111">
    <property type="component" value="Unassembled WGS sequence"/>
</dbReference>
<dbReference type="GeneID" id="70100180"/>
<dbReference type="InterPro" id="IPR043142">
    <property type="entry name" value="PapC-like_C_sf"/>
</dbReference>
<evidence type="ECO:0000313" key="14">
    <source>
        <dbReference type="Proteomes" id="UP000542111"/>
    </source>
</evidence>
<dbReference type="PANTHER" id="PTHR30451">
    <property type="entry name" value="OUTER MEMBRANE USHER PROTEIN"/>
    <property type="match status" value="1"/>
</dbReference>
<comment type="caution">
    <text evidence="13">The sequence shown here is derived from an EMBL/GenBank/DDBJ whole genome shotgun (WGS) entry which is preliminary data.</text>
</comment>
<evidence type="ECO:0000256" key="9">
    <source>
        <dbReference type="RuleBase" id="RU003884"/>
    </source>
</evidence>
<sequence>MQIWMRRYFPLPALYLPGLVAASQIVTAFFCPEALASSVTFDLEAFSSGLAPGVDISRFNRHDSLAPGKYRVDVLVNGQPAGRHALDFIGLPGQDAVVPCLDWPLLARLGVAQDKVDGDRPAGLPVAPGPMCGDLAQWIPMASSTVDPGALQLALSVPQVYLTPAARDGVDPSQWDEGIDAGLLSYNFSASTMTAGSGADRGYLGLNSGINLGSWRLRHQGAQSWDSRRGAERYQNTATYVQRSLGAWHSRLTLGDSFSSGQILESARMRGISLGTDEQMLAPSQQGYAPAVRGIADSNATVTVSQDGYTIYETTVAPGPFVITDLYPTGGGDLRVTVREVDGRQYSYSVPFSVAPQLLRHGASRYSLALGEVRQQGVEGQAPLAFQGTLQQGVLDDLTLYGGASVSQGYAQGKTGLALNTGVGAFSLDTTTSRTQVPGSGELSGQNIGVGYNKHLAQSGTHLVLGAYRFSTQGYLNLTDAINVRQLGRQGQNASIYARQKQRVDLTVSQQLGQGTLGFYVSSTQYWGPRLSQETAFNLSYGATWRTLNWNLSAQRSRVEAAHAASHQEDSDSLFFARSHNAGQVDNRLMVTLSMPVGSSARAPSLSSSLSRSTGDSRGSQQQVGISGMLDDDATLNYGLTGSRAATPGAAQGSFNGYAGYNASTAALRLGYGQSQDSSQWSFSADGGMVLHEEGLTFSHYLGEAAALVHVPHAQGARLSNGNHLRVDRQGYAVVPSLRAFQPNTVGVDPAGSAYDVELQETTQRIVPTSGALARLRFATVAGRAVVVKALRENGQPLPFAAQVFDEQGGEVGVIGQASKAFVRGIADRGTLTVKWSETAADRCYIHYRLPPQAARRQARADLLQGQCVGMAPGREVTAR</sequence>
<protein>
    <submittedName>
        <fullName evidence="13">Fimbrial biogenesis outer membrane usher protein</fullName>
    </submittedName>
</protein>
<dbReference type="PROSITE" id="PS01151">
    <property type="entry name" value="FIMBRIAL_USHER"/>
    <property type="match status" value="1"/>
</dbReference>
<keyword evidence="7 9" id="KW-0472">Membrane</keyword>
<dbReference type="GO" id="GO:0015473">
    <property type="term" value="F:fimbrial usher porin activity"/>
    <property type="evidence" value="ECO:0007669"/>
    <property type="project" value="InterPro"/>
</dbReference>
<keyword evidence="5 9" id="KW-0812">Transmembrane</keyword>
<accession>A0A7Y1QLV8</accession>
<dbReference type="Gene3D" id="2.60.40.3110">
    <property type="match status" value="1"/>
</dbReference>
<dbReference type="Gene3D" id="2.60.40.2070">
    <property type="match status" value="1"/>
</dbReference>
<keyword evidence="9" id="KW-1029">Fimbrium biogenesis</keyword>
<dbReference type="InterPro" id="IPR037224">
    <property type="entry name" value="PapC_N_sf"/>
</dbReference>
<evidence type="ECO:0000256" key="6">
    <source>
        <dbReference type="ARBA" id="ARBA00022729"/>
    </source>
</evidence>
<organism evidence="13 14">
    <name type="scientific">Pseudomonas gessardii</name>
    <dbReference type="NCBI Taxonomy" id="78544"/>
    <lineage>
        <taxon>Bacteria</taxon>
        <taxon>Pseudomonadati</taxon>
        <taxon>Pseudomonadota</taxon>
        <taxon>Gammaproteobacteria</taxon>
        <taxon>Pseudomonadales</taxon>
        <taxon>Pseudomonadaceae</taxon>
        <taxon>Pseudomonas</taxon>
    </lineage>
</organism>
<dbReference type="Gene3D" id="3.10.20.410">
    <property type="match status" value="1"/>
</dbReference>
<name>A0A7Y1QLV8_9PSED</name>
<proteinExistence type="inferred from homology"/>
<dbReference type="InterPro" id="IPR025949">
    <property type="entry name" value="PapC-like_C"/>
</dbReference>
<evidence type="ECO:0000256" key="3">
    <source>
        <dbReference type="ARBA" id="ARBA00022448"/>
    </source>
</evidence>
<dbReference type="Pfam" id="PF00577">
    <property type="entry name" value="Usher"/>
    <property type="match status" value="1"/>
</dbReference>
<dbReference type="InterPro" id="IPR025885">
    <property type="entry name" value="PapC_N"/>
</dbReference>
<evidence type="ECO:0000256" key="1">
    <source>
        <dbReference type="ARBA" id="ARBA00004571"/>
    </source>
</evidence>
<dbReference type="InterPro" id="IPR018030">
    <property type="entry name" value="Fimbrial_membr_usher_CS"/>
</dbReference>
<dbReference type="PANTHER" id="PTHR30451:SF20">
    <property type="entry name" value="FIMBRIAE USHER"/>
    <property type="match status" value="1"/>
</dbReference>
<dbReference type="RefSeq" id="WP_090413040.1">
    <property type="nucleotide sequence ID" value="NZ_FNKR01000003.1"/>
</dbReference>
<dbReference type="OrthoDB" id="6554712at2"/>
<feature type="region of interest" description="Disordered" evidence="10">
    <location>
        <begin position="599"/>
        <end position="625"/>
    </location>
</feature>
<evidence type="ECO:0000313" key="13">
    <source>
        <dbReference type="EMBL" id="NNA95133.1"/>
    </source>
</evidence>
<feature type="compositionally biased region" description="Low complexity" evidence="10">
    <location>
        <begin position="599"/>
        <end position="620"/>
    </location>
</feature>
<dbReference type="AlphaFoldDB" id="A0A7Y1QLV8"/>
<reference evidence="13 14" key="1">
    <citation type="journal article" date="2020" name="Front. Microbiol.">
        <title>Genetic Organization of the aprX-lipA2 Operon Affects the Proteolytic Potential of Pseudomonas Species in Milk.</title>
        <authorList>
            <person name="Maier C."/>
            <person name="Huptas C."/>
            <person name="von Neubeck M."/>
            <person name="Scherer S."/>
            <person name="Wenning M."/>
            <person name="Lucking G."/>
        </authorList>
    </citation>
    <scope>NUCLEOTIDE SEQUENCE [LARGE SCALE GENOMIC DNA]</scope>
    <source>
        <strain evidence="13 14">G4779</strain>
    </source>
</reference>
<dbReference type="EMBL" id="JAAQYP010000009">
    <property type="protein sequence ID" value="NNA95133.1"/>
    <property type="molecule type" value="Genomic_DNA"/>
</dbReference>